<dbReference type="GO" id="GO:0003924">
    <property type="term" value="F:GTPase activity"/>
    <property type="evidence" value="ECO:0007669"/>
    <property type="project" value="InterPro"/>
</dbReference>
<reference evidence="2" key="1">
    <citation type="journal article" date="2020" name="Stud. Mycol.">
        <title>101 Dothideomycetes genomes: a test case for predicting lifestyles and emergence of pathogens.</title>
        <authorList>
            <person name="Haridas S."/>
            <person name="Albert R."/>
            <person name="Binder M."/>
            <person name="Bloem J."/>
            <person name="Labutti K."/>
            <person name="Salamov A."/>
            <person name="Andreopoulos B."/>
            <person name="Baker S."/>
            <person name="Barry K."/>
            <person name="Bills G."/>
            <person name="Bluhm B."/>
            <person name="Cannon C."/>
            <person name="Castanera R."/>
            <person name="Culley D."/>
            <person name="Daum C."/>
            <person name="Ezra D."/>
            <person name="Gonzalez J."/>
            <person name="Henrissat B."/>
            <person name="Kuo A."/>
            <person name="Liang C."/>
            <person name="Lipzen A."/>
            <person name="Lutzoni F."/>
            <person name="Magnuson J."/>
            <person name="Mondo S."/>
            <person name="Nolan M."/>
            <person name="Ohm R."/>
            <person name="Pangilinan J."/>
            <person name="Park H.-J."/>
            <person name="Ramirez L."/>
            <person name="Alfaro M."/>
            <person name="Sun H."/>
            <person name="Tritt A."/>
            <person name="Yoshinaga Y."/>
            <person name="Zwiers L.-H."/>
            <person name="Turgeon B."/>
            <person name="Goodwin S."/>
            <person name="Spatafora J."/>
            <person name="Crous P."/>
            <person name="Grigoriev I."/>
        </authorList>
    </citation>
    <scope>NUCLEOTIDE SEQUENCE</scope>
    <source>
        <strain evidence="2">HMLAC05119</strain>
    </source>
</reference>
<dbReference type="GO" id="GO:0005525">
    <property type="term" value="F:GTP binding"/>
    <property type="evidence" value="ECO:0007669"/>
    <property type="project" value="InterPro"/>
</dbReference>
<evidence type="ECO:0000313" key="3">
    <source>
        <dbReference type="Proteomes" id="UP000800096"/>
    </source>
</evidence>
<dbReference type="SUPFAM" id="SSF52540">
    <property type="entry name" value="P-loop containing nucleoside triphosphate hydrolases"/>
    <property type="match status" value="1"/>
</dbReference>
<evidence type="ECO:0008006" key="4">
    <source>
        <dbReference type="Google" id="ProtNLM"/>
    </source>
</evidence>
<organism evidence="2 3">
    <name type="scientific">Ampelomyces quisqualis</name>
    <name type="common">Powdery mildew agent</name>
    <dbReference type="NCBI Taxonomy" id="50730"/>
    <lineage>
        <taxon>Eukaryota</taxon>
        <taxon>Fungi</taxon>
        <taxon>Dikarya</taxon>
        <taxon>Ascomycota</taxon>
        <taxon>Pezizomycotina</taxon>
        <taxon>Dothideomycetes</taxon>
        <taxon>Pleosporomycetidae</taxon>
        <taxon>Pleosporales</taxon>
        <taxon>Pleosporineae</taxon>
        <taxon>Phaeosphaeriaceae</taxon>
        <taxon>Ampelomyces</taxon>
    </lineage>
</organism>
<sequence length="113" mass="12945">MCNQYMGTGEMKNCEFILVGTKNDVVEKNAREREVDTDLAEQWADSQGMRHFELTSFDKEEVQGAVYELLGVVSWSEKRRQGVGEKEESQSFRSNNSVREQMKRVFGKLKSGA</sequence>
<evidence type="ECO:0000256" key="1">
    <source>
        <dbReference type="SAM" id="MobiDB-lite"/>
    </source>
</evidence>
<accession>A0A6A5QUD5</accession>
<dbReference type="InterPro" id="IPR027417">
    <property type="entry name" value="P-loop_NTPase"/>
</dbReference>
<name>A0A6A5QUD5_AMPQU</name>
<proteinExistence type="predicted"/>
<dbReference type="AlphaFoldDB" id="A0A6A5QUD5"/>
<gene>
    <name evidence="2" type="ORF">BDU57DRAFT_513855</name>
</gene>
<dbReference type="OrthoDB" id="10002389at2759"/>
<keyword evidence="3" id="KW-1185">Reference proteome</keyword>
<evidence type="ECO:0000313" key="2">
    <source>
        <dbReference type="EMBL" id="KAF1917547.1"/>
    </source>
</evidence>
<dbReference type="Pfam" id="PF00071">
    <property type="entry name" value="Ras"/>
    <property type="match status" value="1"/>
</dbReference>
<feature type="compositionally biased region" description="Basic and acidic residues" evidence="1">
    <location>
        <begin position="79"/>
        <end position="90"/>
    </location>
</feature>
<dbReference type="EMBL" id="ML979134">
    <property type="protein sequence ID" value="KAF1917547.1"/>
    <property type="molecule type" value="Genomic_DNA"/>
</dbReference>
<dbReference type="Proteomes" id="UP000800096">
    <property type="component" value="Unassembled WGS sequence"/>
</dbReference>
<feature type="region of interest" description="Disordered" evidence="1">
    <location>
        <begin position="79"/>
        <end position="99"/>
    </location>
</feature>
<dbReference type="InterPro" id="IPR001806">
    <property type="entry name" value="Small_GTPase"/>
</dbReference>
<dbReference type="Gene3D" id="3.40.50.300">
    <property type="entry name" value="P-loop containing nucleotide triphosphate hydrolases"/>
    <property type="match status" value="1"/>
</dbReference>
<protein>
    <recommendedName>
        <fullName evidence="4">P-loop containing nucleoside triphosphate hydrolase protein</fullName>
    </recommendedName>
</protein>